<dbReference type="AlphaFoldDB" id="A0A545TP08"/>
<dbReference type="Gene3D" id="2.40.10.220">
    <property type="entry name" value="predicted glycosyltransferase like domains"/>
    <property type="match status" value="1"/>
</dbReference>
<dbReference type="EMBL" id="VHSH01000005">
    <property type="protein sequence ID" value="TQV78954.1"/>
    <property type="molecule type" value="Genomic_DNA"/>
</dbReference>
<dbReference type="SUPFAM" id="SSF141371">
    <property type="entry name" value="PilZ domain-like"/>
    <property type="match status" value="1"/>
</dbReference>
<dbReference type="Pfam" id="PF07238">
    <property type="entry name" value="PilZ"/>
    <property type="match status" value="1"/>
</dbReference>
<keyword evidence="3" id="KW-1185">Reference proteome</keyword>
<organism evidence="2 3">
    <name type="scientific">Denitrobaculum tricleocarpae</name>
    <dbReference type="NCBI Taxonomy" id="2591009"/>
    <lineage>
        <taxon>Bacteria</taxon>
        <taxon>Pseudomonadati</taxon>
        <taxon>Pseudomonadota</taxon>
        <taxon>Alphaproteobacteria</taxon>
        <taxon>Rhodospirillales</taxon>
        <taxon>Rhodospirillaceae</taxon>
        <taxon>Denitrobaculum</taxon>
    </lineage>
</organism>
<dbReference type="OrthoDB" id="9798164at2"/>
<reference evidence="2 3" key="1">
    <citation type="submission" date="2019-06" db="EMBL/GenBank/DDBJ databases">
        <title>Whole genome sequence for Rhodospirillaceae sp. R148.</title>
        <authorList>
            <person name="Wang G."/>
        </authorList>
    </citation>
    <scope>NUCLEOTIDE SEQUENCE [LARGE SCALE GENOMIC DNA]</scope>
    <source>
        <strain evidence="2 3">R148</strain>
    </source>
</reference>
<evidence type="ECO:0000313" key="3">
    <source>
        <dbReference type="Proteomes" id="UP000315252"/>
    </source>
</evidence>
<evidence type="ECO:0000313" key="2">
    <source>
        <dbReference type="EMBL" id="TQV78954.1"/>
    </source>
</evidence>
<gene>
    <name evidence="2" type="ORF">FKG95_14805</name>
</gene>
<comment type="caution">
    <text evidence="2">The sequence shown here is derived from an EMBL/GenBank/DDBJ whole genome shotgun (WGS) entry which is preliminary data.</text>
</comment>
<feature type="domain" description="PilZ" evidence="1">
    <location>
        <begin position="33"/>
        <end position="122"/>
    </location>
</feature>
<protein>
    <submittedName>
        <fullName evidence="2">PilZ domain-containing protein</fullName>
    </submittedName>
</protein>
<dbReference type="InterPro" id="IPR009875">
    <property type="entry name" value="PilZ_domain"/>
</dbReference>
<evidence type="ECO:0000259" key="1">
    <source>
        <dbReference type="Pfam" id="PF07238"/>
    </source>
</evidence>
<sequence>MRDRRPGTTSRHNKKAAGSLIMLRKTDKGGALDRRNYPRVSARLPVRLQTGCGAWIPCTVIDASISGVRLETEIELEIGAEVTLIMPGSVHCGGRVVRLEKGTLGVEFSHAPERVAEMISDLLPGLQAHSNLKTAT</sequence>
<dbReference type="Proteomes" id="UP000315252">
    <property type="component" value="Unassembled WGS sequence"/>
</dbReference>
<name>A0A545TP08_9PROT</name>
<proteinExistence type="predicted"/>
<accession>A0A545TP08</accession>
<dbReference type="GO" id="GO:0035438">
    <property type="term" value="F:cyclic-di-GMP binding"/>
    <property type="evidence" value="ECO:0007669"/>
    <property type="project" value="InterPro"/>
</dbReference>